<accession>A0A816C509</accession>
<organism evidence="2 5">
    <name type="scientific">Didymodactylos carnosus</name>
    <dbReference type="NCBI Taxonomy" id="1234261"/>
    <lineage>
        <taxon>Eukaryota</taxon>
        <taxon>Metazoa</taxon>
        <taxon>Spiralia</taxon>
        <taxon>Gnathifera</taxon>
        <taxon>Rotifera</taxon>
        <taxon>Eurotatoria</taxon>
        <taxon>Bdelloidea</taxon>
        <taxon>Philodinida</taxon>
        <taxon>Philodinidae</taxon>
        <taxon>Didymodactylos</taxon>
    </lineage>
</organism>
<dbReference type="Proteomes" id="UP000663829">
    <property type="component" value="Unassembled WGS sequence"/>
</dbReference>
<dbReference type="OrthoDB" id="537688at2759"/>
<reference evidence="2" key="1">
    <citation type="submission" date="2021-02" db="EMBL/GenBank/DDBJ databases">
        <authorList>
            <person name="Nowell W R."/>
        </authorList>
    </citation>
    <scope>NUCLEOTIDE SEQUENCE</scope>
</reference>
<sequence length="164" mass="18477">MVVFDRCSRDTILDHDEFGQLAFSAFRCVPEAVTILYQVYAKARTTSLCDALRRAQITYLSRVRPDIVVIPSPGNLWQDFAKLVYAPYVLVIYAGSSFALWSTLANVGEVWMPPLYGGMTPDVGSNFHWINTPILYPNIGRELNLTSPGNITDSDKIIEWLSNR</sequence>
<gene>
    <name evidence="2" type="ORF">GPM918_LOCUS43506</name>
    <name evidence="1" type="ORF">OVA965_LOCUS39850</name>
    <name evidence="4" type="ORF">SRO942_LOCUS45013</name>
    <name evidence="3" type="ORF">TMI583_LOCUS41222</name>
</gene>
<evidence type="ECO:0000313" key="5">
    <source>
        <dbReference type="Proteomes" id="UP000663829"/>
    </source>
</evidence>
<keyword evidence="5" id="KW-1185">Reference proteome</keyword>
<protein>
    <submittedName>
        <fullName evidence="2">Uncharacterized protein</fullName>
    </submittedName>
</protein>
<evidence type="ECO:0000313" key="4">
    <source>
        <dbReference type="EMBL" id="CAF4504794.1"/>
    </source>
</evidence>
<evidence type="ECO:0000313" key="2">
    <source>
        <dbReference type="EMBL" id="CAF1617188.1"/>
    </source>
</evidence>
<name>A0A816C509_9BILA</name>
<evidence type="ECO:0000313" key="3">
    <source>
        <dbReference type="EMBL" id="CAF4353906.1"/>
    </source>
</evidence>
<dbReference type="AlphaFoldDB" id="A0A816C509"/>
<dbReference type="EMBL" id="CAJOBC010106667">
    <property type="protein sequence ID" value="CAF4504794.1"/>
    <property type="molecule type" value="Genomic_DNA"/>
</dbReference>
<dbReference type="Proteomes" id="UP000682733">
    <property type="component" value="Unassembled WGS sequence"/>
</dbReference>
<comment type="caution">
    <text evidence="2">The sequence shown here is derived from an EMBL/GenBank/DDBJ whole genome shotgun (WGS) entry which is preliminary data.</text>
</comment>
<dbReference type="EMBL" id="CAJNOQ010039665">
    <property type="protein sequence ID" value="CAF1617188.1"/>
    <property type="molecule type" value="Genomic_DNA"/>
</dbReference>
<dbReference type="Proteomes" id="UP000677228">
    <property type="component" value="Unassembled WGS sequence"/>
</dbReference>
<evidence type="ECO:0000313" key="1">
    <source>
        <dbReference type="EMBL" id="CAF1561881.1"/>
    </source>
</evidence>
<proteinExistence type="predicted"/>
<dbReference type="EMBL" id="CAJOBA010064700">
    <property type="protein sequence ID" value="CAF4353906.1"/>
    <property type="molecule type" value="Genomic_DNA"/>
</dbReference>
<dbReference type="Proteomes" id="UP000681722">
    <property type="component" value="Unassembled WGS sequence"/>
</dbReference>
<dbReference type="EMBL" id="CAJNOK010042065">
    <property type="protein sequence ID" value="CAF1561881.1"/>
    <property type="molecule type" value="Genomic_DNA"/>
</dbReference>